<sequence>MCTDCARTRDGLYGASCTRCWLAACLKGKQNLTSRVHATSPTQIDQSSMAEALQPQPPTDAAISPGPEGMAAASPQPCAHEDLTPPELDVVETLRRLNETSTSTGGSNASAASGSSSLRSVHEAAPPVPAEPAQELAFPGDPATDGYADEDGYEEEMPGRQRRTKRYRPIAEIYRAVCEAQHIKNKKGIKG</sequence>
<dbReference type="EMBL" id="JACEFO010000718">
    <property type="protein sequence ID" value="KAF8759392.1"/>
    <property type="molecule type" value="Genomic_DNA"/>
</dbReference>
<gene>
    <name evidence="2" type="ORF">HU200_010436</name>
</gene>
<accession>A0A835FID2</accession>
<name>A0A835FID2_9POAL</name>
<proteinExistence type="predicted"/>
<comment type="caution">
    <text evidence="2">The sequence shown here is derived from an EMBL/GenBank/DDBJ whole genome shotgun (WGS) entry which is preliminary data.</text>
</comment>
<feature type="region of interest" description="Disordered" evidence="1">
    <location>
        <begin position="37"/>
        <end position="83"/>
    </location>
</feature>
<keyword evidence="3" id="KW-1185">Reference proteome</keyword>
<feature type="compositionally biased region" description="Polar residues" evidence="1">
    <location>
        <begin position="37"/>
        <end position="49"/>
    </location>
</feature>
<evidence type="ECO:0000256" key="1">
    <source>
        <dbReference type="SAM" id="MobiDB-lite"/>
    </source>
</evidence>
<reference evidence="2" key="1">
    <citation type="submission" date="2020-07" db="EMBL/GenBank/DDBJ databases">
        <title>Genome sequence and genetic diversity analysis of an under-domesticated orphan crop, white fonio (Digitaria exilis).</title>
        <authorList>
            <person name="Bennetzen J.L."/>
            <person name="Chen S."/>
            <person name="Ma X."/>
            <person name="Wang X."/>
            <person name="Yssel A.E.J."/>
            <person name="Chaluvadi S.R."/>
            <person name="Johnson M."/>
            <person name="Gangashetty P."/>
            <person name="Hamidou F."/>
            <person name="Sanogo M.D."/>
            <person name="Zwaenepoel A."/>
            <person name="Wallace J."/>
            <person name="Van De Peer Y."/>
            <person name="Van Deynze A."/>
        </authorList>
    </citation>
    <scope>NUCLEOTIDE SEQUENCE</scope>
    <source>
        <tissue evidence="2">Leaves</tissue>
    </source>
</reference>
<dbReference type="Proteomes" id="UP000636709">
    <property type="component" value="Unassembled WGS sequence"/>
</dbReference>
<dbReference type="AlphaFoldDB" id="A0A835FID2"/>
<dbReference type="PANTHER" id="PTHR35167:SF3">
    <property type="entry name" value="OS05G0216466 PROTEIN"/>
    <property type="match status" value="1"/>
</dbReference>
<dbReference type="OrthoDB" id="696866at2759"/>
<organism evidence="2 3">
    <name type="scientific">Digitaria exilis</name>
    <dbReference type="NCBI Taxonomy" id="1010633"/>
    <lineage>
        <taxon>Eukaryota</taxon>
        <taxon>Viridiplantae</taxon>
        <taxon>Streptophyta</taxon>
        <taxon>Embryophyta</taxon>
        <taxon>Tracheophyta</taxon>
        <taxon>Spermatophyta</taxon>
        <taxon>Magnoliopsida</taxon>
        <taxon>Liliopsida</taxon>
        <taxon>Poales</taxon>
        <taxon>Poaceae</taxon>
        <taxon>PACMAD clade</taxon>
        <taxon>Panicoideae</taxon>
        <taxon>Panicodae</taxon>
        <taxon>Paniceae</taxon>
        <taxon>Anthephorinae</taxon>
        <taxon>Digitaria</taxon>
    </lineage>
</organism>
<evidence type="ECO:0000313" key="3">
    <source>
        <dbReference type="Proteomes" id="UP000636709"/>
    </source>
</evidence>
<protein>
    <submittedName>
        <fullName evidence="2">Uncharacterized protein</fullName>
    </submittedName>
</protein>
<evidence type="ECO:0000313" key="2">
    <source>
        <dbReference type="EMBL" id="KAF8759392.1"/>
    </source>
</evidence>
<feature type="compositionally biased region" description="Acidic residues" evidence="1">
    <location>
        <begin position="147"/>
        <end position="156"/>
    </location>
</feature>
<feature type="compositionally biased region" description="Low complexity" evidence="1">
    <location>
        <begin position="100"/>
        <end position="117"/>
    </location>
</feature>
<dbReference type="PANTHER" id="PTHR35167">
    <property type="entry name" value="OS05G0216466 PROTEIN"/>
    <property type="match status" value="1"/>
</dbReference>
<feature type="region of interest" description="Disordered" evidence="1">
    <location>
        <begin position="99"/>
        <end position="164"/>
    </location>
</feature>